<dbReference type="GO" id="GO:0016787">
    <property type="term" value="F:hydrolase activity"/>
    <property type="evidence" value="ECO:0007669"/>
    <property type="project" value="InterPro"/>
</dbReference>
<reference evidence="2 3" key="1">
    <citation type="journal article" date="2019" name="Environ. Microbiol.">
        <title>An active ?-lactamase is a part of an orchestrated cell wall stress resistance network of Bacillus subtilis and related rhizosphere species.</title>
        <authorList>
            <person name="Bucher T."/>
            <person name="Keren-Paz A."/>
            <person name="Hausser J."/>
            <person name="Olender T."/>
            <person name="Cytryn E."/>
            <person name="Kolodkin-Gal I."/>
        </authorList>
    </citation>
    <scope>NUCLEOTIDE SEQUENCE [LARGE SCALE GENOMIC DNA]</scope>
    <source>
        <strain evidence="2 3">I32</strain>
    </source>
</reference>
<accession>A0A9X9A9N2</accession>
<dbReference type="Proteomes" id="UP000308444">
    <property type="component" value="Unassembled WGS sequence"/>
</dbReference>
<organism evidence="2 3">
    <name type="scientific">Bacillus cereus</name>
    <dbReference type="NCBI Taxonomy" id="1396"/>
    <lineage>
        <taxon>Bacteria</taxon>
        <taxon>Bacillati</taxon>
        <taxon>Bacillota</taxon>
        <taxon>Bacilli</taxon>
        <taxon>Bacillales</taxon>
        <taxon>Bacillaceae</taxon>
        <taxon>Bacillus</taxon>
        <taxon>Bacillus cereus group</taxon>
    </lineage>
</organism>
<dbReference type="Pfam" id="PF02129">
    <property type="entry name" value="Peptidase_S15"/>
    <property type="match status" value="1"/>
</dbReference>
<gene>
    <name evidence="2" type="ORF">FC695_15415</name>
</gene>
<dbReference type="InterPro" id="IPR000383">
    <property type="entry name" value="Xaa-Pro-like_dom"/>
</dbReference>
<dbReference type="EMBL" id="SZOH01000967">
    <property type="protein sequence ID" value="TKJ02904.1"/>
    <property type="molecule type" value="Genomic_DNA"/>
</dbReference>
<dbReference type="SUPFAM" id="SSF53474">
    <property type="entry name" value="alpha/beta-Hydrolases"/>
    <property type="match status" value="1"/>
</dbReference>
<protein>
    <submittedName>
        <fullName evidence="2">Xaa-Pro dipeptidase</fullName>
    </submittedName>
</protein>
<name>A0A9X9A9N2_BACCE</name>
<feature type="non-terminal residue" evidence="2">
    <location>
        <position position="1"/>
    </location>
</feature>
<feature type="non-terminal residue" evidence="2">
    <location>
        <position position="85"/>
    </location>
</feature>
<proteinExistence type="predicted"/>
<comment type="caution">
    <text evidence="2">The sequence shown here is derived from an EMBL/GenBank/DDBJ whole genome shotgun (WGS) entry which is preliminary data.</text>
</comment>
<evidence type="ECO:0000259" key="1">
    <source>
        <dbReference type="Pfam" id="PF02129"/>
    </source>
</evidence>
<dbReference type="AlphaFoldDB" id="A0A9X9A9N2"/>
<dbReference type="InterPro" id="IPR029058">
    <property type="entry name" value="AB_hydrolase_fold"/>
</dbReference>
<feature type="domain" description="Xaa-Pro dipeptidyl-peptidase-like" evidence="1">
    <location>
        <begin position="1"/>
        <end position="73"/>
    </location>
</feature>
<evidence type="ECO:0000313" key="3">
    <source>
        <dbReference type="Proteomes" id="UP000308444"/>
    </source>
</evidence>
<sequence>GNVGMTGVSYNGTLPNAVATTGVEGLKTIIPIAAISSWYDYYRANGAVIAPGGYQGEDTDNMAEAVLTRENPEVCGQVIKELTAG</sequence>
<dbReference type="Gene3D" id="3.40.50.1820">
    <property type="entry name" value="alpha/beta hydrolase"/>
    <property type="match status" value="1"/>
</dbReference>
<evidence type="ECO:0000313" key="2">
    <source>
        <dbReference type="EMBL" id="TKJ02904.1"/>
    </source>
</evidence>